<sequence>MGNQFVFRCERYELHQSDMARLVSACGNVLSKKGKTWQLVATLTTKHVARCENPPTAEQKWQKNGKLGEFMPNFRLTQLTKL</sequence>
<evidence type="ECO:0000313" key="1">
    <source>
        <dbReference type="EMBL" id="MFC3201491.1"/>
    </source>
</evidence>
<protein>
    <submittedName>
        <fullName evidence="1">Uncharacterized protein</fullName>
    </submittedName>
</protein>
<evidence type="ECO:0000313" key="2">
    <source>
        <dbReference type="Proteomes" id="UP001595477"/>
    </source>
</evidence>
<dbReference type="Proteomes" id="UP001595477">
    <property type="component" value="Unassembled WGS sequence"/>
</dbReference>
<organism evidence="1 2">
    <name type="scientific">Alteromonas oceani</name>
    <dbReference type="NCBI Taxonomy" id="2071609"/>
    <lineage>
        <taxon>Bacteria</taxon>
        <taxon>Pseudomonadati</taxon>
        <taxon>Pseudomonadota</taxon>
        <taxon>Gammaproteobacteria</taxon>
        <taxon>Alteromonadales</taxon>
        <taxon>Alteromonadaceae</taxon>
        <taxon>Alteromonas/Salinimonas group</taxon>
        <taxon>Alteromonas</taxon>
    </lineage>
</organism>
<reference evidence="2" key="1">
    <citation type="journal article" date="2019" name="Int. J. Syst. Evol. Microbiol.">
        <title>The Global Catalogue of Microorganisms (GCM) 10K type strain sequencing project: providing services to taxonomists for standard genome sequencing and annotation.</title>
        <authorList>
            <consortium name="The Broad Institute Genomics Platform"/>
            <consortium name="The Broad Institute Genome Sequencing Center for Infectious Disease"/>
            <person name="Wu L."/>
            <person name="Ma J."/>
        </authorList>
    </citation>
    <scope>NUCLEOTIDE SEQUENCE [LARGE SCALE GENOMIC DNA]</scope>
    <source>
        <strain evidence="2">KCTC 52449</strain>
    </source>
</reference>
<dbReference type="EMBL" id="JBHRSX010000014">
    <property type="protein sequence ID" value="MFC3201491.1"/>
    <property type="molecule type" value="Genomic_DNA"/>
</dbReference>
<keyword evidence="2" id="KW-1185">Reference proteome</keyword>
<accession>A0ABV7JXQ3</accession>
<dbReference type="RefSeq" id="WP_164464702.1">
    <property type="nucleotide sequence ID" value="NZ_JBHRSX010000014.1"/>
</dbReference>
<comment type="caution">
    <text evidence="1">The sequence shown here is derived from an EMBL/GenBank/DDBJ whole genome shotgun (WGS) entry which is preliminary data.</text>
</comment>
<proteinExistence type="predicted"/>
<name>A0ABV7JXQ3_9ALTE</name>
<gene>
    <name evidence="1" type="ORF">ACFOEW_06630</name>
</gene>